<keyword evidence="6 7" id="KW-0472">Membrane</keyword>
<feature type="transmembrane region" description="Helical" evidence="7">
    <location>
        <begin position="158"/>
        <end position="184"/>
    </location>
</feature>
<protein>
    <submittedName>
        <fullName evidence="8">Diacetylchitobiose uptake system permease protein NgcF</fullName>
    </submittedName>
</protein>
<keyword evidence="3" id="KW-1003">Cell membrane</keyword>
<dbReference type="GO" id="GO:0055085">
    <property type="term" value="P:transmembrane transport"/>
    <property type="evidence" value="ECO:0007669"/>
    <property type="project" value="InterPro"/>
</dbReference>
<dbReference type="PROSITE" id="PS50928">
    <property type="entry name" value="ABC_TM1"/>
    <property type="match status" value="1"/>
</dbReference>
<evidence type="ECO:0000313" key="9">
    <source>
        <dbReference type="Proteomes" id="UP000190951"/>
    </source>
</evidence>
<dbReference type="InterPro" id="IPR000515">
    <property type="entry name" value="MetI-like"/>
</dbReference>
<dbReference type="PANTHER" id="PTHR30193:SF37">
    <property type="entry name" value="INNER MEMBRANE ABC TRANSPORTER PERMEASE PROTEIN YCJO"/>
    <property type="match status" value="1"/>
</dbReference>
<dbReference type="Pfam" id="PF00528">
    <property type="entry name" value="BPD_transp_1"/>
    <property type="match status" value="1"/>
</dbReference>
<reference evidence="8 9" key="1">
    <citation type="submission" date="2022-04" db="EMBL/GenBank/DDBJ databases">
        <title>Genome sequence of C. roseum typestrain.</title>
        <authorList>
            <person name="Poehlein A."/>
            <person name="Schoch T."/>
            <person name="Duerre P."/>
            <person name="Daniel R."/>
        </authorList>
    </citation>
    <scope>NUCLEOTIDE SEQUENCE [LARGE SCALE GENOMIC DNA]</scope>
    <source>
        <strain evidence="8 9">DSM 7320</strain>
    </source>
</reference>
<accession>A0A1S8LSI7</accession>
<evidence type="ECO:0000256" key="4">
    <source>
        <dbReference type="ARBA" id="ARBA00022692"/>
    </source>
</evidence>
<dbReference type="InterPro" id="IPR051393">
    <property type="entry name" value="ABC_transporter_permease"/>
</dbReference>
<dbReference type="PANTHER" id="PTHR30193">
    <property type="entry name" value="ABC TRANSPORTER PERMEASE PROTEIN"/>
    <property type="match status" value="1"/>
</dbReference>
<sequence length="295" mass="33094">MFKSFNVKVQKRVLIIAFLVVPVFLMLLFSYYPAVKLFQQSFTNWDGVSPTYKYIGFKNYISVFTDTSSLKALLNNGAYLIGMFIQTAIALYLAIILNAKLKARNFFKSIVFMPYVLNGVAVAFMFNYIYDYNKGPLNVLLKSIGLGNYVVHWLPNSYFINISLAIIGVWQYTGLSMVLFLGALQSIPNDIYEAASLDGANFFQTVRYIIIPNIKRVLELVLFTGISGSLQAYFQPYVITKGGPAGMSDTFVTKLLSVAFQFQNFGKASAMSVVLLLFVVALIGVQKLFLGRKEE</sequence>
<evidence type="ECO:0000256" key="1">
    <source>
        <dbReference type="ARBA" id="ARBA00004651"/>
    </source>
</evidence>
<comment type="subcellular location">
    <subcellularLocation>
        <location evidence="1 7">Cell membrane</location>
        <topology evidence="1 7">Multi-pass membrane protein</topology>
    </subcellularLocation>
</comment>
<name>A0A1S8LSI7_9CLOT</name>
<feature type="transmembrane region" description="Helical" evidence="7">
    <location>
        <begin position="270"/>
        <end position="290"/>
    </location>
</feature>
<dbReference type="SUPFAM" id="SSF161098">
    <property type="entry name" value="MetI-like"/>
    <property type="match status" value="1"/>
</dbReference>
<feature type="transmembrane region" description="Helical" evidence="7">
    <location>
        <begin position="78"/>
        <end position="98"/>
    </location>
</feature>
<dbReference type="CDD" id="cd06261">
    <property type="entry name" value="TM_PBP2"/>
    <property type="match status" value="1"/>
</dbReference>
<feature type="transmembrane region" description="Helical" evidence="7">
    <location>
        <begin position="217"/>
        <end position="234"/>
    </location>
</feature>
<keyword evidence="4 7" id="KW-0812">Transmembrane</keyword>
<keyword evidence="2 7" id="KW-0813">Transport</keyword>
<keyword evidence="5 7" id="KW-1133">Transmembrane helix</keyword>
<dbReference type="Gene3D" id="1.10.3720.10">
    <property type="entry name" value="MetI-like"/>
    <property type="match status" value="1"/>
</dbReference>
<evidence type="ECO:0000256" key="2">
    <source>
        <dbReference type="ARBA" id="ARBA00022448"/>
    </source>
</evidence>
<keyword evidence="9" id="KW-1185">Reference proteome</keyword>
<gene>
    <name evidence="8" type="primary">ngcF</name>
    <name evidence="8" type="ORF">CROST_005190</name>
</gene>
<evidence type="ECO:0000256" key="3">
    <source>
        <dbReference type="ARBA" id="ARBA00022475"/>
    </source>
</evidence>
<dbReference type="Proteomes" id="UP000190951">
    <property type="component" value="Chromosome"/>
</dbReference>
<feature type="transmembrane region" description="Helical" evidence="7">
    <location>
        <begin position="12"/>
        <end position="32"/>
    </location>
</feature>
<comment type="similarity">
    <text evidence="7">Belongs to the binding-protein-dependent transport system permease family.</text>
</comment>
<proteinExistence type="inferred from homology"/>
<dbReference type="STRING" id="84029.CROST_32340"/>
<evidence type="ECO:0000313" key="8">
    <source>
        <dbReference type="EMBL" id="URZ09820.1"/>
    </source>
</evidence>
<dbReference type="InterPro" id="IPR035906">
    <property type="entry name" value="MetI-like_sf"/>
</dbReference>
<feature type="transmembrane region" description="Helical" evidence="7">
    <location>
        <begin position="110"/>
        <end position="130"/>
    </location>
</feature>
<organism evidence="8 9">
    <name type="scientific">Clostridium felsineum</name>
    <dbReference type="NCBI Taxonomy" id="36839"/>
    <lineage>
        <taxon>Bacteria</taxon>
        <taxon>Bacillati</taxon>
        <taxon>Bacillota</taxon>
        <taxon>Clostridia</taxon>
        <taxon>Eubacteriales</taxon>
        <taxon>Clostridiaceae</taxon>
        <taxon>Clostridium</taxon>
    </lineage>
</organism>
<dbReference type="RefSeq" id="WP_077835284.1">
    <property type="nucleotide sequence ID" value="NZ_CP096983.1"/>
</dbReference>
<dbReference type="AlphaFoldDB" id="A0A1S8LSI7"/>
<evidence type="ECO:0000256" key="5">
    <source>
        <dbReference type="ARBA" id="ARBA00022989"/>
    </source>
</evidence>
<dbReference type="KEGG" id="crw:CROST_005190"/>
<dbReference type="GO" id="GO:0005886">
    <property type="term" value="C:plasma membrane"/>
    <property type="evidence" value="ECO:0007669"/>
    <property type="project" value="UniProtKB-SubCell"/>
</dbReference>
<evidence type="ECO:0000256" key="6">
    <source>
        <dbReference type="ARBA" id="ARBA00023136"/>
    </source>
</evidence>
<evidence type="ECO:0000256" key="7">
    <source>
        <dbReference type="RuleBase" id="RU363032"/>
    </source>
</evidence>
<dbReference type="EMBL" id="CP096983">
    <property type="protein sequence ID" value="URZ09820.1"/>
    <property type="molecule type" value="Genomic_DNA"/>
</dbReference>